<accession>A0A940P8C4</accession>
<organism evidence="2 3">
    <name type="scientific">Vagococcus allomyrinae</name>
    <dbReference type="NCBI Taxonomy" id="2794353"/>
    <lineage>
        <taxon>Bacteria</taxon>
        <taxon>Bacillati</taxon>
        <taxon>Bacillota</taxon>
        <taxon>Bacilli</taxon>
        <taxon>Lactobacillales</taxon>
        <taxon>Enterococcaceae</taxon>
        <taxon>Vagococcus</taxon>
    </lineage>
</organism>
<sequence>MVLALNAISIMILVFGVAKAVWDFIRNEGRGLPRLETAKHNNIIKNYLGTYILLGLEILIAADIIESIMNPTLEDILVLAAVVVIRTIISYFLGKEIENTQID</sequence>
<name>A0A940P8C4_9ENTE</name>
<keyword evidence="3" id="KW-1185">Reference proteome</keyword>
<dbReference type="PANTHER" id="PTHR38468:SF1">
    <property type="entry name" value="SLL0939 PROTEIN"/>
    <property type="match status" value="1"/>
</dbReference>
<dbReference type="InterPro" id="IPR012427">
    <property type="entry name" value="DUF1622"/>
</dbReference>
<evidence type="ECO:0000313" key="2">
    <source>
        <dbReference type="EMBL" id="MBP1040299.1"/>
    </source>
</evidence>
<evidence type="ECO:0000313" key="3">
    <source>
        <dbReference type="Proteomes" id="UP000674938"/>
    </source>
</evidence>
<feature type="transmembrane region" description="Helical" evidence="1">
    <location>
        <begin position="6"/>
        <end position="25"/>
    </location>
</feature>
<dbReference type="RefSeq" id="WP_209525191.1">
    <property type="nucleotide sequence ID" value="NZ_JAEEGA010000002.1"/>
</dbReference>
<evidence type="ECO:0000256" key="1">
    <source>
        <dbReference type="SAM" id="Phobius"/>
    </source>
</evidence>
<dbReference type="EMBL" id="JAEEGA010000002">
    <property type="protein sequence ID" value="MBP1040299.1"/>
    <property type="molecule type" value="Genomic_DNA"/>
</dbReference>
<protein>
    <submittedName>
        <fullName evidence="2">DUF1622 domain-containing protein</fullName>
    </submittedName>
</protein>
<keyword evidence="1" id="KW-0472">Membrane</keyword>
<keyword evidence="1" id="KW-0812">Transmembrane</keyword>
<keyword evidence="1" id="KW-1133">Transmembrane helix</keyword>
<feature type="transmembrane region" description="Helical" evidence="1">
    <location>
        <begin position="76"/>
        <end position="94"/>
    </location>
</feature>
<dbReference type="AlphaFoldDB" id="A0A940P8C4"/>
<dbReference type="PANTHER" id="PTHR38468">
    <property type="entry name" value="SLL0939 PROTEIN"/>
    <property type="match status" value="1"/>
</dbReference>
<dbReference type="Pfam" id="PF07784">
    <property type="entry name" value="DUF1622"/>
    <property type="match status" value="1"/>
</dbReference>
<dbReference type="Proteomes" id="UP000674938">
    <property type="component" value="Unassembled WGS sequence"/>
</dbReference>
<feature type="transmembrane region" description="Helical" evidence="1">
    <location>
        <begin position="46"/>
        <end position="64"/>
    </location>
</feature>
<comment type="caution">
    <text evidence="2">The sequence shown here is derived from an EMBL/GenBank/DDBJ whole genome shotgun (WGS) entry which is preliminary data.</text>
</comment>
<reference evidence="2" key="1">
    <citation type="submission" date="2020-12" db="EMBL/GenBank/DDBJ databases">
        <title>Vagococcus allomyrinae sp. nov. and Enterococcus lavae sp. nov., isolated from the larvae of Allomyrina dichotoma.</title>
        <authorList>
            <person name="Lee S.D."/>
        </authorList>
    </citation>
    <scope>NUCLEOTIDE SEQUENCE</scope>
    <source>
        <strain evidence="2">BWB3-3</strain>
    </source>
</reference>
<proteinExistence type="predicted"/>
<gene>
    <name evidence="2" type="ORF">I6N95_04655</name>
</gene>